<dbReference type="GO" id="GO:0050839">
    <property type="term" value="F:cell adhesion molecule binding"/>
    <property type="evidence" value="ECO:0007669"/>
    <property type="project" value="TreeGrafter"/>
</dbReference>
<organism evidence="3 4">
    <name type="scientific">Oedothorax gibbosus</name>
    <dbReference type="NCBI Taxonomy" id="931172"/>
    <lineage>
        <taxon>Eukaryota</taxon>
        <taxon>Metazoa</taxon>
        <taxon>Ecdysozoa</taxon>
        <taxon>Arthropoda</taxon>
        <taxon>Chelicerata</taxon>
        <taxon>Arachnida</taxon>
        <taxon>Araneae</taxon>
        <taxon>Araneomorphae</taxon>
        <taxon>Entelegynae</taxon>
        <taxon>Araneoidea</taxon>
        <taxon>Linyphiidae</taxon>
        <taxon>Erigoninae</taxon>
        <taxon>Oedothorax</taxon>
    </lineage>
</organism>
<evidence type="ECO:0000256" key="1">
    <source>
        <dbReference type="SAM" id="MobiDB-lite"/>
    </source>
</evidence>
<dbReference type="Proteomes" id="UP000827092">
    <property type="component" value="Unassembled WGS sequence"/>
</dbReference>
<protein>
    <recommendedName>
        <fullName evidence="2">PDZ domain-containing protein</fullName>
    </recommendedName>
</protein>
<dbReference type="GO" id="GO:0005923">
    <property type="term" value="C:bicellular tight junction"/>
    <property type="evidence" value="ECO:0007669"/>
    <property type="project" value="TreeGrafter"/>
</dbReference>
<accession>A0AAV6URA6</accession>
<dbReference type="PROSITE" id="PS50106">
    <property type="entry name" value="PDZ"/>
    <property type="match status" value="1"/>
</dbReference>
<feature type="domain" description="PDZ" evidence="2">
    <location>
        <begin position="1"/>
        <end position="43"/>
    </location>
</feature>
<comment type="caution">
    <text evidence="3">The sequence shown here is derived from an EMBL/GenBank/DDBJ whole genome shotgun (WGS) entry which is preliminary data.</text>
</comment>
<sequence>MVTLNDRVISANGVSLENVDYTTAVEILKDCGNTVNLVIKRRVVLPPSANGSQTFKVTLTKNKKKEDYGIVLGCWVYIKTITNKTLLSRDDTVHRKGHHQTNQQQQCR</sequence>
<reference evidence="3 4" key="1">
    <citation type="journal article" date="2022" name="Nat. Ecol. Evol.">
        <title>A masculinizing supergene underlies an exaggerated male reproductive morph in a spider.</title>
        <authorList>
            <person name="Hendrickx F."/>
            <person name="De Corte Z."/>
            <person name="Sonet G."/>
            <person name="Van Belleghem S.M."/>
            <person name="Kostlbacher S."/>
            <person name="Vangestel C."/>
        </authorList>
    </citation>
    <scope>NUCLEOTIDE SEQUENCE [LARGE SCALE GENOMIC DNA]</scope>
    <source>
        <strain evidence="3">W744_W776</strain>
    </source>
</reference>
<dbReference type="GO" id="GO:0098609">
    <property type="term" value="P:cell-cell adhesion"/>
    <property type="evidence" value="ECO:0007669"/>
    <property type="project" value="TreeGrafter"/>
</dbReference>
<evidence type="ECO:0000313" key="4">
    <source>
        <dbReference type="Proteomes" id="UP000827092"/>
    </source>
</evidence>
<dbReference type="AlphaFoldDB" id="A0AAV6URA6"/>
<dbReference type="PANTHER" id="PTHR13865:SF28">
    <property type="entry name" value="POLYCHAETOID, ISOFORM O"/>
    <property type="match status" value="1"/>
</dbReference>
<keyword evidence="4" id="KW-1185">Reference proteome</keyword>
<dbReference type="PANTHER" id="PTHR13865">
    <property type="entry name" value="TIGHT JUNCTION PROTEIN"/>
    <property type="match status" value="1"/>
</dbReference>
<evidence type="ECO:0000313" key="3">
    <source>
        <dbReference type="EMBL" id="KAG8186734.1"/>
    </source>
</evidence>
<name>A0AAV6URA6_9ARAC</name>
<feature type="region of interest" description="Disordered" evidence="1">
    <location>
        <begin position="89"/>
        <end position="108"/>
    </location>
</feature>
<dbReference type="InterPro" id="IPR001478">
    <property type="entry name" value="PDZ"/>
</dbReference>
<dbReference type="Pfam" id="PF00595">
    <property type="entry name" value="PDZ"/>
    <property type="match status" value="1"/>
</dbReference>
<dbReference type="GO" id="GO:0045216">
    <property type="term" value="P:cell-cell junction organization"/>
    <property type="evidence" value="ECO:0007669"/>
    <property type="project" value="TreeGrafter"/>
</dbReference>
<dbReference type="GO" id="GO:0150105">
    <property type="term" value="P:protein localization to cell-cell junction"/>
    <property type="evidence" value="ECO:0007669"/>
    <property type="project" value="TreeGrafter"/>
</dbReference>
<gene>
    <name evidence="3" type="ORF">JTE90_009803</name>
</gene>
<evidence type="ECO:0000259" key="2">
    <source>
        <dbReference type="PROSITE" id="PS50106"/>
    </source>
</evidence>
<dbReference type="Gene3D" id="6.20.370.60">
    <property type="match status" value="1"/>
</dbReference>
<dbReference type="EMBL" id="JAFNEN010000292">
    <property type="protein sequence ID" value="KAG8186734.1"/>
    <property type="molecule type" value="Genomic_DNA"/>
</dbReference>
<dbReference type="GO" id="GO:0005886">
    <property type="term" value="C:plasma membrane"/>
    <property type="evidence" value="ECO:0007669"/>
    <property type="project" value="TreeGrafter"/>
</dbReference>
<proteinExistence type="predicted"/>
<dbReference type="InterPro" id="IPR036034">
    <property type="entry name" value="PDZ_sf"/>
</dbReference>
<dbReference type="SUPFAM" id="SSF50156">
    <property type="entry name" value="PDZ domain-like"/>
    <property type="match status" value="1"/>
</dbReference>